<dbReference type="EMBL" id="WJKJ01000163">
    <property type="protein sequence ID" value="MBD3364577.1"/>
    <property type="molecule type" value="Genomic_DNA"/>
</dbReference>
<gene>
    <name evidence="1" type="ORF">GF359_05120</name>
</gene>
<dbReference type="InterPro" id="IPR036278">
    <property type="entry name" value="Sialidase_sf"/>
</dbReference>
<name>A0A9D5K919_UNCW3</name>
<proteinExistence type="predicted"/>
<dbReference type="AlphaFoldDB" id="A0A9D5K919"/>
<dbReference type="NCBIfam" id="TIGR04183">
    <property type="entry name" value="Por_Secre_tail"/>
    <property type="match status" value="1"/>
</dbReference>
<dbReference type="Gene3D" id="2.120.10.10">
    <property type="match status" value="1"/>
</dbReference>
<sequence>SNDPSIAISGSTVHVVWCDFRDSKKEIYYKRSTDGGANWGNDIALTPDDDETSNYPCVAVSGDTVYVVWQDYLDNCEVYYRRSADAGSNWEISERLTYAEASSIYPSVSVSDSKIHVVWTDNRDGNFEIYYKHSGEIQPDNLIKNPDESGYTGDDVYNEDGTDQTSEQTVDPGDTACYHVRIENDGDVFDTVAVTGTGSVEGWTVTYYDALEGGTDITADVTGSGWAIDSLCPGDFTEIRVEVIPDAGLPADSVCEVLVTSISERDTSRLDAVKATTTTQGGYQPDNQIKNHIDVTYTGDDVYNTDGANQTISQTILDGDTAIYHVKIENDGSVSDTFTVIGTASSASWDVYYYDALTGGTDITAQVTLPNVGWSTGELNPGDFIEIRMEVTPVSASDGSTYDVLVVSASDIADTCTDAVKAGTTVEGGTVEETETLVYSIDVSTLSSCKVGVYFTLPQANNVTLSLFDAAGRAVETLNLGMTEAGSHTADIGDAALSKGVYFVKLEAGEKVLTRKLVLTR</sequence>
<dbReference type="CDD" id="cd15482">
    <property type="entry name" value="Sialidase_non-viral"/>
    <property type="match status" value="1"/>
</dbReference>
<accession>A0A9D5K919</accession>
<dbReference type="Gene3D" id="2.60.40.4070">
    <property type="match status" value="1"/>
</dbReference>
<evidence type="ECO:0000313" key="1">
    <source>
        <dbReference type="EMBL" id="MBD3364577.1"/>
    </source>
</evidence>
<organism evidence="1 2">
    <name type="scientific">candidate division WOR-3 bacterium</name>
    <dbReference type="NCBI Taxonomy" id="2052148"/>
    <lineage>
        <taxon>Bacteria</taxon>
        <taxon>Bacteria division WOR-3</taxon>
    </lineage>
</organism>
<dbReference type="InterPro" id="IPR026444">
    <property type="entry name" value="Secre_tail"/>
</dbReference>
<evidence type="ECO:0000313" key="2">
    <source>
        <dbReference type="Proteomes" id="UP000630660"/>
    </source>
</evidence>
<protein>
    <submittedName>
        <fullName evidence="1">T9SS type A sorting domain-containing protein</fullName>
    </submittedName>
</protein>
<reference evidence="1" key="1">
    <citation type="submission" date="2019-11" db="EMBL/GenBank/DDBJ databases">
        <title>Microbial mats filling the niche in hypersaline microbial mats.</title>
        <authorList>
            <person name="Wong H.L."/>
            <person name="Macleod F.I."/>
            <person name="White R.A. III"/>
            <person name="Burns B.P."/>
        </authorList>
    </citation>
    <scope>NUCLEOTIDE SEQUENCE</scope>
    <source>
        <strain evidence="1">Bin_327</strain>
    </source>
</reference>
<dbReference type="Proteomes" id="UP000630660">
    <property type="component" value="Unassembled WGS sequence"/>
</dbReference>
<dbReference type="SUPFAM" id="SSF50939">
    <property type="entry name" value="Sialidases"/>
    <property type="match status" value="1"/>
</dbReference>
<feature type="non-terminal residue" evidence="1">
    <location>
        <position position="1"/>
    </location>
</feature>
<comment type="caution">
    <text evidence="1">The sequence shown here is derived from an EMBL/GenBank/DDBJ whole genome shotgun (WGS) entry which is preliminary data.</text>
</comment>